<protein>
    <submittedName>
        <fullName evidence="1">Uncharacterized protein</fullName>
    </submittedName>
</protein>
<evidence type="ECO:0000313" key="2">
    <source>
        <dbReference type="Proteomes" id="UP000019260"/>
    </source>
</evidence>
<sequence length="42" mass="4653">MQGLRITIDGNNYDMAAWLKQQAYVSLGTAILEANEIGLDVR</sequence>
<dbReference type="KEGG" id="smia:P344_03895"/>
<evidence type="ECO:0000313" key="1">
    <source>
        <dbReference type="EMBL" id="AHI58117.1"/>
    </source>
</evidence>
<reference evidence="1 2" key="1">
    <citation type="submission" date="2013-09" db="EMBL/GenBank/DDBJ databases">
        <title>Complete genome sequence of Spiroplasma mirum suckling mouse cataract agent.</title>
        <authorList>
            <person name="Landry C.A."/>
            <person name="Bastian F.O."/>
            <person name="Thune R.L."/>
        </authorList>
    </citation>
    <scope>NUCLEOTIDE SEQUENCE [LARGE SCALE GENOMIC DNA]</scope>
    <source>
        <strain evidence="1 2">SMCA</strain>
    </source>
</reference>
<dbReference type="RefSeq" id="WP_269078578.1">
    <property type="nucleotide sequence ID" value="NZ_CP002082.1"/>
</dbReference>
<proteinExistence type="predicted"/>
<name>W6ALQ4_9MOLU</name>
<dbReference type="HOGENOM" id="CLU_3258044_0_0_14"/>
<dbReference type="Proteomes" id="UP000019260">
    <property type="component" value="Chromosome"/>
</dbReference>
<organism evidence="1 2">
    <name type="scientific">Spiroplasma mirum ATCC 29335</name>
    <dbReference type="NCBI Taxonomy" id="838561"/>
    <lineage>
        <taxon>Bacteria</taxon>
        <taxon>Bacillati</taxon>
        <taxon>Mycoplasmatota</taxon>
        <taxon>Mollicutes</taxon>
        <taxon>Entomoplasmatales</taxon>
        <taxon>Spiroplasmataceae</taxon>
        <taxon>Spiroplasma</taxon>
    </lineage>
</organism>
<accession>W6ALQ4</accession>
<gene>
    <name evidence="1" type="ORF">P344_03895</name>
</gene>
<dbReference type="AlphaFoldDB" id="W6ALQ4"/>
<keyword evidence="2" id="KW-1185">Reference proteome</keyword>
<dbReference type="STRING" id="838561.P344_03895"/>
<dbReference type="EMBL" id="CP006720">
    <property type="protein sequence ID" value="AHI58117.1"/>
    <property type="molecule type" value="Genomic_DNA"/>
</dbReference>
<dbReference type="PATRIC" id="fig|838561.3.peg.752"/>